<dbReference type="OrthoDB" id="416660at2759"/>
<dbReference type="GO" id="GO:0005524">
    <property type="term" value="F:ATP binding"/>
    <property type="evidence" value="ECO:0007669"/>
    <property type="project" value="UniProtKB-KW"/>
</dbReference>
<dbReference type="Gene3D" id="1.10.8.60">
    <property type="match status" value="1"/>
</dbReference>
<dbReference type="InterPro" id="IPR041569">
    <property type="entry name" value="AAA_lid_3"/>
</dbReference>
<dbReference type="Pfam" id="PF00004">
    <property type="entry name" value="AAA"/>
    <property type="match status" value="1"/>
</dbReference>
<keyword evidence="2" id="KW-0067">ATP-binding</keyword>
<dbReference type="PANTHER" id="PTHR23074:SF19">
    <property type="entry name" value="KATANIN P60 ATPASE-CONTAINING SUBUNIT A1"/>
    <property type="match status" value="1"/>
</dbReference>
<dbReference type="Gene3D" id="3.40.50.300">
    <property type="entry name" value="P-loop containing nucleotide triphosphate hydrolases"/>
    <property type="match status" value="2"/>
</dbReference>
<dbReference type="PRINTS" id="PR00830">
    <property type="entry name" value="ENDOLAPTASE"/>
</dbReference>
<gene>
    <name evidence="6" type="primary">KATNA1</name>
    <name evidence="6" type="ORF">SNAT2548_LOCUS17393</name>
</gene>
<evidence type="ECO:0000259" key="3">
    <source>
        <dbReference type="Pfam" id="PF00004"/>
    </source>
</evidence>
<evidence type="ECO:0000259" key="4">
    <source>
        <dbReference type="Pfam" id="PF09336"/>
    </source>
</evidence>
<dbReference type="InterPro" id="IPR027417">
    <property type="entry name" value="P-loop_NTPase"/>
</dbReference>
<sequence length="1121" mass="125031">MQGQLVELCASADAGRAAGKVEEPDNRLQWAQTRSKCSRKLHLLVSLYLAMEDGTCVVERYHAHGTKISDSHKGPLSTSLFSDLLECKLDGPTSLEEVASRQGADLALTEFSRSFLKEWRKQYGSRFRIYKEKRVGKKEDEKSKMMKFTQAGLRLRQTMALHKLSAPDSAVSSSTVIPGVSTADAANHLRSQSMRPSQATSRFKRRTELIKEKAAAAKISRQTIGHPFGKPQRITAKLFTPQSTLQTPWVQKFKSLRRWKILDASFTDEDLVVPPSKEVRLQSIADVDVDGNIQKLLEFIPSAHIAVVDSVTDLLLEKPVVSKPRGREMPGLVMQKNVLSQRVVLLHGQSSLSRSQQNFLQGLCSLSKGLWQTHGSMTDYEQVRRAEAKAVAKSKPKAKARGRPPSPKFVQLHLDSASWLWMLFQSIRALDGTGVGMVVDWLWRNHPQLADALGELEVDVERFLPESEQGLVAWQTPCSCSVSPRSEVVAMDGVALFGPPGTGKTMLAKAVASCTENITFFNCSSATLTSKWRGESEKLLRALFLLGLGGLMSLWACFGSESLAAKGAELASGASAASNVKYAPRLSETQGYVMQPDATAPPGDPQQMISGAFLRHLFVLATSNAPWDLDEAAWTPATAQRMLLWLSVIVPAASFSDSFGRCMEAAEVQIRRAPDRAEMEYTTSHVFKKHLAEHFCEQGSHMTALELGVHVGHTTAVLAAIFRKVISVDILRDSLDQAANHTKDLPNVFLLALDLQAADWQSIASNNVSVAIIDANHDYEAVLADARNALLYFPGLQFLVFDDYVFDSVHRAVSELEDAGLLVNCKGLGTGWDGRNWSSRFNRSEGRICQADRGNLQRALRHSFLNLRFYIYRLPLNNLRHVGYMRFLRDGSLVSSQWKRGNWTLIRDDYLLLRIPRLSRREPLVLQLNERRMAFFLSKIKQQEAEWFGLFEDVLHEPFKLANQGTPHLGSRADRLLSTSVLNLVPMNLPSVEALRRRLEKRIYIPLPEEAARQRMLEHFLKDIVLAEDVDLPLVAAQLERYSGADVQLVCREASMSPMRRLVDGLTPAELVQLRSEGKLDTSSLSVAMADFEAAIASVQPSVSQSDTRRYLEWQREFGSQ</sequence>
<keyword evidence="7" id="KW-1185">Reference proteome</keyword>
<dbReference type="Pfam" id="PF17862">
    <property type="entry name" value="AAA_lid_3"/>
    <property type="match status" value="1"/>
</dbReference>
<dbReference type="InterPro" id="IPR003959">
    <property type="entry name" value="ATPase_AAA_core"/>
</dbReference>
<feature type="domain" description="Spastin/Vps4 C-terminal" evidence="4">
    <location>
        <begin position="1086"/>
        <end position="1119"/>
    </location>
</feature>
<dbReference type="GO" id="GO:0051013">
    <property type="term" value="P:microtubule severing"/>
    <property type="evidence" value="ECO:0007669"/>
    <property type="project" value="TreeGrafter"/>
</dbReference>
<proteinExistence type="predicted"/>
<evidence type="ECO:0000256" key="1">
    <source>
        <dbReference type="ARBA" id="ARBA00022741"/>
    </source>
</evidence>
<dbReference type="Pfam" id="PF09336">
    <property type="entry name" value="Vps4_C"/>
    <property type="match status" value="1"/>
</dbReference>
<comment type="caution">
    <text evidence="6">The sequence shown here is derived from an EMBL/GenBank/DDBJ whole genome shotgun (WGS) entry which is preliminary data.</text>
</comment>
<evidence type="ECO:0000259" key="5">
    <source>
        <dbReference type="Pfam" id="PF17862"/>
    </source>
</evidence>
<evidence type="ECO:0000313" key="6">
    <source>
        <dbReference type="EMBL" id="CAE7332537.1"/>
    </source>
</evidence>
<accession>A0A812P0M3</accession>
<dbReference type="InterPro" id="IPR029063">
    <property type="entry name" value="SAM-dependent_MTases_sf"/>
</dbReference>
<protein>
    <submittedName>
        <fullName evidence="6">KATNA1 protein</fullName>
    </submittedName>
</protein>
<reference evidence="6" key="1">
    <citation type="submission" date="2021-02" db="EMBL/GenBank/DDBJ databases">
        <authorList>
            <person name="Dougan E. K."/>
            <person name="Rhodes N."/>
            <person name="Thang M."/>
            <person name="Chan C."/>
        </authorList>
    </citation>
    <scope>NUCLEOTIDE SEQUENCE</scope>
</reference>
<dbReference type="GO" id="GO:0015630">
    <property type="term" value="C:microtubule cytoskeleton"/>
    <property type="evidence" value="ECO:0007669"/>
    <property type="project" value="TreeGrafter"/>
</dbReference>
<name>A0A812P0M3_9DINO</name>
<dbReference type="Proteomes" id="UP000604046">
    <property type="component" value="Unassembled WGS sequence"/>
</dbReference>
<dbReference type="SUPFAM" id="SSF52540">
    <property type="entry name" value="P-loop containing nucleoside triphosphate hydrolases"/>
    <property type="match status" value="1"/>
</dbReference>
<dbReference type="InterPro" id="IPR015415">
    <property type="entry name" value="Spast_Vps4_C"/>
</dbReference>
<dbReference type="Gene3D" id="3.40.50.150">
    <property type="entry name" value="Vaccinia Virus protein VP39"/>
    <property type="match status" value="1"/>
</dbReference>
<feature type="domain" description="AAA ATPase AAA+ lid" evidence="5">
    <location>
        <begin position="1029"/>
        <end position="1069"/>
    </location>
</feature>
<evidence type="ECO:0000313" key="7">
    <source>
        <dbReference type="Proteomes" id="UP000604046"/>
    </source>
</evidence>
<feature type="domain" description="ATPase AAA-type core" evidence="3">
    <location>
        <begin position="495"/>
        <end position="544"/>
    </location>
</feature>
<dbReference type="Pfam" id="PF13578">
    <property type="entry name" value="Methyltransf_24"/>
    <property type="match status" value="1"/>
</dbReference>
<dbReference type="AlphaFoldDB" id="A0A812P0M3"/>
<dbReference type="SUPFAM" id="SSF53335">
    <property type="entry name" value="S-adenosyl-L-methionine-dependent methyltransferases"/>
    <property type="match status" value="1"/>
</dbReference>
<keyword evidence="1" id="KW-0547">Nucleotide-binding</keyword>
<dbReference type="EMBL" id="CAJNDS010002110">
    <property type="protein sequence ID" value="CAE7332537.1"/>
    <property type="molecule type" value="Genomic_DNA"/>
</dbReference>
<dbReference type="GO" id="GO:0016887">
    <property type="term" value="F:ATP hydrolysis activity"/>
    <property type="evidence" value="ECO:0007669"/>
    <property type="project" value="InterPro"/>
</dbReference>
<dbReference type="InterPro" id="IPR050304">
    <property type="entry name" value="MT-severing_AAA_ATPase"/>
</dbReference>
<organism evidence="6 7">
    <name type="scientific">Symbiodinium natans</name>
    <dbReference type="NCBI Taxonomy" id="878477"/>
    <lineage>
        <taxon>Eukaryota</taxon>
        <taxon>Sar</taxon>
        <taxon>Alveolata</taxon>
        <taxon>Dinophyceae</taxon>
        <taxon>Suessiales</taxon>
        <taxon>Symbiodiniaceae</taxon>
        <taxon>Symbiodinium</taxon>
    </lineage>
</organism>
<dbReference type="PANTHER" id="PTHR23074">
    <property type="entry name" value="AAA DOMAIN-CONTAINING"/>
    <property type="match status" value="1"/>
</dbReference>
<evidence type="ECO:0000256" key="2">
    <source>
        <dbReference type="ARBA" id="ARBA00022840"/>
    </source>
</evidence>